<reference evidence="2 3" key="1">
    <citation type="journal article" date="1998" name="Science">
        <title>Genome sequence of the nematode C. elegans: a platform for investigating biology.</title>
        <authorList>
            <consortium name="The C. elegans sequencing consortium"/>
            <person name="Sulson J.E."/>
            <person name="Waterston R."/>
        </authorList>
    </citation>
    <scope>NUCLEOTIDE SEQUENCE [LARGE SCALE GENOMIC DNA]</scope>
    <source>
        <strain evidence="2 3">Bristol N2</strain>
    </source>
</reference>
<dbReference type="CTD" id="188213"/>
<keyword evidence="1" id="KW-0812">Transmembrane</keyword>
<keyword evidence="1" id="KW-0472">Membrane</keyword>
<dbReference type="Proteomes" id="UP000001940">
    <property type="component" value="Chromosome V"/>
</dbReference>
<dbReference type="UCSC" id="T07C12.1">
    <property type="organism name" value="c. elegans"/>
</dbReference>
<sequence>MYINWALYYIPKVFASFSYLVNPIFLYLIFTEKSNRYGNYRFLLLFFATFNVCYSCFTVFVPVDVHTYRYCFYMFINGGYFFESSTLGLNMLIARCGMISGSYAILLSHFLYRYLVVRNAFISAHFKLYMLGTVMMFIFFFVYWYGVGIRFAFADEEVKAYIGENFLHDYGENCTTTNLVSLLYNEASHKIVSRSWFTLCAVTVISTLSISLYIVFGTLTMRKLNENSFRMSASTTKLQKALLKSLIIQTIIPICVSYAPCVLCWYSPIFNINLGRGLNYLEVIALAAFPFCDPLAIILCLPVLRNRILHHIRPAKNSVQIELP</sequence>
<feature type="transmembrane region" description="Helical" evidence="1">
    <location>
        <begin position="241"/>
        <end position="268"/>
    </location>
</feature>
<dbReference type="GeneID" id="188213"/>
<feature type="transmembrane region" description="Helical" evidence="1">
    <location>
        <begin position="42"/>
        <end position="63"/>
    </location>
</feature>
<dbReference type="AlphaFoldDB" id="Q22283"/>
<dbReference type="HOGENOM" id="CLU_036335_0_0_1"/>
<evidence type="ECO:0000313" key="3">
    <source>
        <dbReference type="Proteomes" id="UP000001940"/>
    </source>
</evidence>
<dbReference type="KEGG" id="cel:CELE_T07C12.1"/>
<dbReference type="PhylomeDB" id="Q22283"/>
<name>Q22283_CAEEL</name>
<dbReference type="PANTHER" id="PTHR45907:SF12">
    <property type="entry name" value="SERPENTINE RECEPTOR, CLASS J"/>
    <property type="match status" value="1"/>
</dbReference>
<evidence type="ECO:0000313" key="2">
    <source>
        <dbReference type="EMBL" id="CAA98289.1"/>
    </source>
</evidence>
<protein>
    <submittedName>
        <fullName evidence="2">Serpentine Receptor, class J</fullName>
    </submittedName>
</protein>
<proteinExistence type="predicted"/>
<dbReference type="EMBL" id="BX284605">
    <property type="protein sequence ID" value="CAA98289.1"/>
    <property type="molecule type" value="Genomic_DNA"/>
</dbReference>
<keyword evidence="1" id="KW-1133">Transmembrane helix</keyword>
<feature type="transmembrane region" description="Helical" evidence="1">
    <location>
        <begin position="128"/>
        <end position="146"/>
    </location>
</feature>
<dbReference type="PIR" id="T24645">
    <property type="entry name" value="T24645"/>
</dbReference>
<evidence type="ECO:0000313" key="4">
    <source>
        <dbReference type="WormBase" id="T07C12.1"/>
    </source>
</evidence>
<feature type="transmembrane region" description="Helical" evidence="1">
    <location>
        <begin position="196"/>
        <end position="220"/>
    </location>
</feature>
<dbReference type="PANTHER" id="PTHR45907">
    <property type="entry name" value="SERPENTINE RECEPTOR, CLASS J"/>
    <property type="match status" value="1"/>
</dbReference>
<feature type="transmembrane region" description="Helical" evidence="1">
    <location>
        <begin position="280"/>
        <end position="304"/>
    </location>
</feature>
<dbReference type="WormBase" id="T07C12.1">
    <property type="protein sequence ID" value="CE16369"/>
    <property type="gene ID" value="WBGene00005618"/>
    <property type="gene designation" value="srj-33"/>
</dbReference>
<dbReference type="eggNOG" id="ENOG502TJCS">
    <property type="taxonomic scope" value="Eukaryota"/>
</dbReference>
<dbReference type="PaxDb" id="6239-T07C12.1"/>
<dbReference type="RefSeq" id="NP_505557.1">
    <property type="nucleotide sequence ID" value="NM_073156.1"/>
</dbReference>
<accession>Q22283</accession>
<feature type="transmembrane region" description="Helical" evidence="1">
    <location>
        <begin position="6"/>
        <end position="30"/>
    </location>
</feature>
<keyword evidence="3" id="KW-1185">Reference proteome</keyword>
<dbReference type="OrthoDB" id="5886625at2759"/>
<dbReference type="FunCoup" id="Q22283">
    <property type="interactions" value="13"/>
</dbReference>
<dbReference type="STRING" id="6239.T07C12.1.1"/>
<organism evidence="2 3">
    <name type="scientific">Caenorhabditis elegans</name>
    <dbReference type="NCBI Taxonomy" id="6239"/>
    <lineage>
        <taxon>Eukaryota</taxon>
        <taxon>Metazoa</taxon>
        <taxon>Ecdysozoa</taxon>
        <taxon>Nematoda</taxon>
        <taxon>Chromadorea</taxon>
        <taxon>Rhabditida</taxon>
        <taxon>Rhabditina</taxon>
        <taxon>Rhabditomorpha</taxon>
        <taxon>Rhabditoidea</taxon>
        <taxon>Rhabditidae</taxon>
        <taxon>Peloderinae</taxon>
        <taxon>Caenorhabditis</taxon>
    </lineage>
</organism>
<dbReference type="InParanoid" id="Q22283"/>
<keyword evidence="2" id="KW-0675">Receptor</keyword>
<dbReference type="OMA" id="ARCGMIS"/>
<dbReference type="AGR" id="WB:WBGene00005618"/>
<evidence type="ECO:0000256" key="1">
    <source>
        <dbReference type="SAM" id="Phobius"/>
    </source>
</evidence>
<dbReference type="InterPro" id="IPR019423">
    <property type="entry name" value="7TM_GPCR_serpentine_rcpt_Srj"/>
</dbReference>
<dbReference type="Pfam" id="PF10319">
    <property type="entry name" value="7TM_GPCR_Srj"/>
    <property type="match status" value="1"/>
</dbReference>
<feature type="transmembrane region" description="Helical" evidence="1">
    <location>
        <begin position="92"/>
        <end position="116"/>
    </location>
</feature>
<gene>
    <name evidence="2 4" type="primary">srj-33</name>
    <name evidence="2" type="ORF">CELE_T07C12.1</name>
    <name evidence="4" type="ORF">T07C12.1</name>
</gene>